<accession>A0A8H6HE63</accession>
<feature type="compositionally biased region" description="Low complexity" evidence="1">
    <location>
        <begin position="82"/>
        <end position="95"/>
    </location>
</feature>
<feature type="region of interest" description="Disordered" evidence="1">
    <location>
        <begin position="112"/>
        <end position="166"/>
    </location>
</feature>
<sequence>MHRTKRGGGTDERMISHCIRDQAEAGLILVSSHHHVPVPETHRRIPLCNVDQLRHTFRQPNDLTAAHPNTCAVRTSDARLGSPSSTPFSPTSIQSSSSVIFERDIELPLLPPTPVLTSLTPTSSPPTSSTGDSAGASSPAQSEEAKAEPEPASPGHPPSPNRGTRKRLSFTSCLDFLTSAPTSKHTLSSSVVAKWWRQAGESGMGKSLKKRLGVWSVGGISRGVLGVVVEKVEKVEKA</sequence>
<dbReference type="EMBL" id="JACGCI010000118">
    <property type="protein sequence ID" value="KAF6744562.1"/>
    <property type="molecule type" value="Genomic_DNA"/>
</dbReference>
<feature type="compositionally biased region" description="Pro residues" evidence="1">
    <location>
        <begin position="151"/>
        <end position="160"/>
    </location>
</feature>
<reference evidence="2 3" key="1">
    <citation type="submission" date="2020-07" db="EMBL/GenBank/DDBJ databases">
        <title>Comparative genomics of pyrophilous fungi reveals a link between fire events and developmental genes.</title>
        <authorList>
            <consortium name="DOE Joint Genome Institute"/>
            <person name="Steindorff A.S."/>
            <person name="Carver A."/>
            <person name="Calhoun S."/>
            <person name="Stillman K."/>
            <person name="Liu H."/>
            <person name="Lipzen A."/>
            <person name="Pangilinan J."/>
            <person name="Labutti K."/>
            <person name="Bruns T.D."/>
            <person name="Grigoriev I.V."/>
        </authorList>
    </citation>
    <scope>NUCLEOTIDE SEQUENCE [LARGE SCALE GENOMIC DNA]</scope>
    <source>
        <strain evidence="2 3">CBS 144469</strain>
    </source>
</reference>
<protein>
    <submittedName>
        <fullName evidence="2">Uncharacterized protein</fullName>
    </submittedName>
</protein>
<evidence type="ECO:0000313" key="3">
    <source>
        <dbReference type="Proteomes" id="UP000521943"/>
    </source>
</evidence>
<evidence type="ECO:0000256" key="1">
    <source>
        <dbReference type="SAM" id="MobiDB-lite"/>
    </source>
</evidence>
<evidence type="ECO:0000313" key="2">
    <source>
        <dbReference type="EMBL" id="KAF6744562.1"/>
    </source>
</evidence>
<dbReference type="Proteomes" id="UP000521943">
    <property type="component" value="Unassembled WGS sequence"/>
</dbReference>
<name>A0A8H6HE63_9AGAR</name>
<feature type="compositionally biased region" description="Low complexity" evidence="1">
    <location>
        <begin position="115"/>
        <end position="142"/>
    </location>
</feature>
<gene>
    <name evidence="2" type="ORF">DFP72DRAFT_1051901</name>
</gene>
<proteinExistence type="predicted"/>
<organism evidence="2 3">
    <name type="scientific">Ephemerocybe angulata</name>
    <dbReference type="NCBI Taxonomy" id="980116"/>
    <lineage>
        <taxon>Eukaryota</taxon>
        <taxon>Fungi</taxon>
        <taxon>Dikarya</taxon>
        <taxon>Basidiomycota</taxon>
        <taxon>Agaricomycotina</taxon>
        <taxon>Agaricomycetes</taxon>
        <taxon>Agaricomycetidae</taxon>
        <taxon>Agaricales</taxon>
        <taxon>Agaricineae</taxon>
        <taxon>Psathyrellaceae</taxon>
        <taxon>Ephemerocybe</taxon>
    </lineage>
</organism>
<comment type="caution">
    <text evidence="2">The sequence shown here is derived from an EMBL/GenBank/DDBJ whole genome shotgun (WGS) entry which is preliminary data.</text>
</comment>
<keyword evidence="3" id="KW-1185">Reference proteome</keyword>
<dbReference type="AlphaFoldDB" id="A0A8H6HE63"/>
<feature type="region of interest" description="Disordered" evidence="1">
    <location>
        <begin position="75"/>
        <end position="95"/>
    </location>
</feature>